<evidence type="ECO:0000313" key="3">
    <source>
        <dbReference type="Proteomes" id="UP000028838"/>
    </source>
</evidence>
<reference evidence="2 3" key="1">
    <citation type="submission" date="2014-07" db="EMBL/GenBank/DDBJ databases">
        <authorList>
            <person name="Sibley D."/>
            <person name="Venepally P."/>
            <person name="Karamycheva S."/>
            <person name="Hadjithomas M."/>
            <person name="Khan A."/>
            <person name="Brunk B."/>
            <person name="Roos D."/>
            <person name="Caler E."/>
            <person name="Lorenzi H."/>
        </authorList>
    </citation>
    <scope>NUCLEOTIDE SEQUENCE [LARGE SCALE GENOMIC DNA]</scope>
    <source>
        <strain evidence="2 3">FOU</strain>
    </source>
</reference>
<dbReference type="OrthoDB" id="329076at2759"/>
<organism evidence="2 3">
    <name type="scientific">Toxoplasma gondii FOU</name>
    <dbReference type="NCBI Taxonomy" id="943167"/>
    <lineage>
        <taxon>Eukaryota</taxon>
        <taxon>Sar</taxon>
        <taxon>Alveolata</taxon>
        <taxon>Apicomplexa</taxon>
        <taxon>Conoidasida</taxon>
        <taxon>Coccidia</taxon>
        <taxon>Eucoccidiorida</taxon>
        <taxon>Eimeriorina</taxon>
        <taxon>Sarcocystidae</taxon>
        <taxon>Toxoplasma</taxon>
    </lineage>
</organism>
<dbReference type="Proteomes" id="UP000028838">
    <property type="component" value="Unassembled WGS sequence"/>
</dbReference>
<dbReference type="VEuPathDB" id="ToxoDB:TGFOU_245520"/>
<protein>
    <submittedName>
        <fullName evidence="2">Uncharacterized protein</fullName>
    </submittedName>
</protein>
<dbReference type="EMBL" id="AEYH02002863">
    <property type="protein sequence ID" value="KFG33887.1"/>
    <property type="molecule type" value="Genomic_DNA"/>
</dbReference>
<dbReference type="AlphaFoldDB" id="A0A086JP19"/>
<feature type="compositionally biased region" description="Polar residues" evidence="1">
    <location>
        <begin position="19"/>
        <end position="33"/>
    </location>
</feature>
<gene>
    <name evidence="2" type="ORF">TGFOU_245520</name>
</gene>
<comment type="caution">
    <text evidence="2">The sequence shown here is derived from an EMBL/GenBank/DDBJ whole genome shotgun (WGS) entry which is preliminary data.</text>
</comment>
<proteinExistence type="predicted"/>
<feature type="region of interest" description="Disordered" evidence="1">
    <location>
        <begin position="18"/>
        <end position="49"/>
    </location>
</feature>
<name>A0A086JP19_TOXGO</name>
<accession>A0A086JP19</accession>
<evidence type="ECO:0000256" key="1">
    <source>
        <dbReference type="SAM" id="MobiDB-lite"/>
    </source>
</evidence>
<evidence type="ECO:0000313" key="2">
    <source>
        <dbReference type="EMBL" id="KFG33887.1"/>
    </source>
</evidence>
<sequence>MADPSAVSDAASTALEVASMNSAAEKSQRSLAGSRQGRRQEKPTKQTRKQVIEASAFSLTKTPLARPALRPYEVLVTRRLPLVVYFKRCMRLLHAGLEPPHKHTSSFLTGSKDAQFQKQLAPQFPFIVIRGAGGCMRTAIWLAQDVMKALGGLGRSAAVESSSSCRDNSLQISGHAPSLEIETHTVECTDTAWTFVEEEDDDSCPVAGTFDLAVRRRCISAISIKVHRPLPQQLS</sequence>